<sequence>MASAQSEDDGLICSICLDYFRQPKVLDCLHSFCLECLRQLKQKEGLTGERIVCPLCRGHTTLHEWNVDELPDNQALSAQVKKRQSWQGQRSAVSCQNCDEGNQAISKCIDCDSFLCQECHKAHGRMAVMRTHEVCMLGSSTADQTRQAVIPTCQEHQGQQMSNFCSTFMQLVCTSCHSYKNHPTVCVEAVLDEYKKQATKLNAQGDKTMAEIKLAMLEADELQKKLDDMFEKTTTKITQKADREVAKIRAEEKKLKQEAQRIYKDRVKTFEAARTANQTEAALVEQMQCTLRHQACHTNRYTPPDLEKFICSIFTLQNKKPKGVPDRLSFLDFTEGGFFGRLVLDDKLPQEIPASEATNSQYKSLEKEKWQLWNEEINTFSRKSSNGKERCVVQIDHAVCIAAFSNNKLVTITFSIFEGWTQWHLISFKSAFGKYMPQWEFTSEFVVKVGSFNSKIKHILVNKDDQAIILINNAVKILSKDYKTLHMFESTVRGTATCLATDDASLIAVGCEDTQEVSLHSTSGSLFKRLRAPMIGNYLTIHKKQLIYTNWAKRKLLAINDNGDSIFSTDVTSPEERWGPTGVCCSKNGSIYVAVCGEWPSAGQIQQYSPEGVFVGCIIERCCTVYGMTLLDDDKKLAVAAKTAVKIFRRVKRRYSMPE</sequence>
<evidence type="ECO:0000313" key="10">
    <source>
        <dbReference type="RefSeq" id="XP_022095759.1"/>
    </source>
</evidence>
<dbReference type="SUPFAM" id="SSF101898">
    <property type="entry name" value="NHL repeat"/>
    <property type="match status" value="1"/>
</dbReference>
<dbReference type="InterPro" id="IPR027370">
    <property type="entry name" value="Znf-RING_euk"/>
</dbReference>
<dbReference type="SMART" id="SM00184">
    <property type="entry name" value="RING"/>
    <property type="match status" value="1"/>
</dbReference>
<feature type="domain" description="RING-type" evidence="7">
    <location>
        <begin position="13"/>
        <end position="57"/>
    </location>
</feature>
<keyword evidence="6" id="KW-0175">Coiled coil</keyword>
<evidence type="ECO:0000256" key="6">
    <source>
        <dbReference type="SAM" id="Coils"/>
    </source>
</evidence>
<keyword evidence="2" id="KW-0479">Metal-binding</keyword>
<dbReference type="InterPro" id="IPR017907">
    <property type="entry name" value="Znf_RING_CS"/>
</dbReference>
<dbReference type="AlphaFoldDB" id="A0A8B7YR50"/>
<dbReference type="Gene3D" id="4.10.830.40">
    <property type="match status" value="1"/>
</dbReference>
<dbReference type="PROSITE" id="PS00518">
    <property type="entry name" value="ZF_RING_1"/>
    <property type="match status" value="1"/>
</dbReference>
<dbReference type="Pfam" id="PF13445">
    <property type="entry name" value="zf-RING_UBOX"/>
    <property type="match status" value="1"/>
</dbReference>
<accession>A0A8B7YR50</accession>
<name>A0A8B7YR50_ACAPL</name>
<dbReference type="CDD" id="cd19757">
    <property type="entry name" value="Bbox1"/>
    <property type="match status" value="1"/>
</dbReference>
<dbReference type="Gene3D" id="3.30.40.10">
    <property type="entry name" value="Zinc/RING finger domain, C3HC4 (zinc finger)"/>
    <property type="match status" value="1"/>
</dbReference>
<protein>
    <submittedName>
        <fullName evidence="10">Uncharacterized protein LOC110981987</fullName>
    </submittedName>
</protein>
<feature type="domain" description="B box-type" evidence="8">
    <location>
        <begin position="153"/>
        <end position="193"/>
    </location>
</feature>
<dbReference type="RefSeq" id="XP_022095759.1">
    <property type="nucleotide sequence ID" value="XM_022240067.1"/>
</dbReference>
<evidence type="ECO:0000256" key="1">
    <source>
        <dbReference type="ARBA" id="ARBA00022553"/>
    </source>
</evidence>
<keyword evidence="4" id="KW-0862">Zinc</keyword>
<dbReference type="GeneID" id="110981987"/>
<evidence type="ECO:0000313" key="9">
    <source>
        <dbReference type="Proteomes" id="UP000694845"/>
    </source>
</evidence>
<dbReference type="InterPro" id="IPR047153">
    <property type="entry name" value="TRIM45/56/19-like"/>
</dbReference>
<dbReference type="OrthoDB" id="6105938at2759"/>
<evidence type="ECO:0000259" key="7">
    <source>
        <dbReference type="PROSITE" id="PS50089"/>
    </source>
</evidence>
<dbReference type="GO" id="GO:0008270">
    <property type="term" value="F:zinc ion binding"/>
    <property type="evidence" value="ECO:0007669"/>
    <property type="project" value="UniProtKB-KW"/>
</dbReference>
<dbReference type="PROSITE" id="PS50089">
    <property type="entry name" value="ZF_RING_2"/>
    <property type="match status" value="1"/>
</dbReference>
<keyword evidence="1" id="KW-0597">Phosphoprotein</keyword>
<dbReference type="Gene3D" id="2.120.10.30">
    <property type="entry name" value="TolB, C-terminal domain"/>
    <property type="match status" value="1"/>
</dbReference>
<evidence type="ECO:0000259" key="8">
    <source>
        <dbReference type="PROSITE" id="PS50119"/>
    </source>
</evidence>
<reference evidence="10" key="1">
    <citation type="submission" date="2025-08" db="UniProtKB">
        <authorList>
            <consortium name="RefSeq"/>
        </authorList>
    </citation>
    <scope>IDENTIFICATION</scope>
</reference>
<dbReference type="KEGG" id="aplc:110981987"/>
<evidence type="ECO:0000256" key="3">
    <source>
        <dbReference type="ARBA" id="ARBA00022771"/>
    </source>
</evidence>
<keyword evidence="3 5" id="KW-0863">Zinc-finger</keyword>
<organism evidence="9 10">
    <name type="scientific">Acanthaster planci</name>
    <name type="common">Crown-of-thorns starfish</name>
    <dbReference type="NCBI Taxonomy" id="133434"/>
    <lineage>
        <taxon>Eukaryota</taxon>
        <taxon>Metazoa</taxon>
        <taxon>Echinodermata</taxon>
        <taxon>Eleutherozoa</taxon>
        <taxon>Asterozoa</taxon>
        <taxon>Asteroidea</taxon>
        <taxon>Valvatacea</taxon>
        <taxon>Valvatida</taxon>
        <taxon>Acanthasteridae</taxon>
        <taxon>Acanthaster</taxon>
    </lineage>
</organism>
<gene>
    <name evidence="10" type="primary">LOC110981987</name>
</gene>
<feature type="coiled-coil region" evidence="6">
    <location>
        <begin position="191"/>
        <end position="265"/>
    </location>
</feature>
<dbReference type="Proteomes" id="UP000694845">
    <property type="component" value="Unplaced"/>
</dbReference>
<evidence type="ECO:0000256" key="5">
    <source>
        <dbReference type="PROSITE-ProRule" id="PRU00024"/>
    </source>
</evidence>
<dbReference type="PROSITE" id="PS50119">
    <property type="entry name" value="ZF_BBOX"/>
    <property type="match status" value="2"/>
</dbReference>
<dbReference type="SUPFAM" id="SSF57845">
    <property type="entry name" value="B-box zinc-binding domain"/>
    <property type="match status" value="1"/>
</dbReference>
<feature type="domain" description="B box-type" evidence="8">
    <location>
        <begin position="90"/>
        <end position="137"/>
    </location>
</feature>
<dbReference type="Gene3D" id="3.30.160.60">
    <property type="entry name" value="Classic Zinc Finger"/>
    <property type="match status" value="1"/>
</dbReference>
<evidence type="ECO:0000256" key="4">
    <source>
        <dbReference type="ARBA" id="ARBA00022833"/>
    </source>
</evidence>
<dbReference type="SUPFAM" id="SSF57850">
    <property type="entry name" value="RING/U-box"/>
    <property type="match status" value="1"/>
</dbReference>
<dbReference type="OMA" id="MRTHEVC"/>
<keyword evidence="9" id="KW-1185">Reference proteome</keyword>
<evidence type="ECO:0000256" key="2">
    <source>
        <dbReference type="ARBA" id="ARBA00022723"/>
    </source>
</evidence>
<dbReference type="PANTHER" id="PTHR25462">
    <property type="entry name" value="BONUS, ISOFORM C-RELATED"/>
    <property type="match status" value="1"/>
</dbReference>
<dbReference type="InterPro" id="IPR000315">
    <property type="entry name" value="Znf_B-box"/>
</dbReference>
<dbReference type="InterPro" id="IPR011042">
    <property type="entry name" value="6-blade_b-propeller_TolB-like"/>
</dbReference>
<dbReference type="InterPro" id="IPR001841">
    <property type="entry name" value="Znf_RING"/>
</dbReference>
<proteinExistence type="predicted"/>
<dbReference type="InterPro" id="IPR013083">
    <property type="entry name" value="Znf_RING/FYVE/PHD"/>
</dbReference>
<dbReference type="PANTHER" id="PTHR25462:SF296">
    <property type="entry name" value="MEIOTIC P26, ISOFORM F"/>
    <property type="match status" value="1"/>
</dbReference>